<comment type="cofactor">
    <cofactor evidence="4">
        <name>Zn(2+)</name>
        <dbReference type="ChEBI" id="CHEBI:29105"/>
    </cofactor>
</comment>
<dbReference type="PANTHER" id="PTHR18952:SF124">
    <property type="entry name" value="CARBONIC ANHYDRASE 7"/>
    <property type="match status" value="1"/>
</dbReference>
<dbReference type="SUPFAM" id="SSF51069">
    <property type="entry name" value="Carbonic anhydrase"/>
    <property type="match status" value="2"/>
</dbReference>
<keyword evidence="4" id="KW-0456">Lyase</keyword>
<reference evidence="7" key="1">
    <citation type="submission" date="2015-07" db="EMBL/GenBank/DDBJ databases">
        <title>MeaNS - Measles Nucleotide Surveillance Program.</title>
        <authorList>
            <person name="Tran T."/>
            <person name="Druce J."/>
        </authorList>
    </citation>
    <scope>NUCLEOTIDE SEQUENCE</scope>
    <source>
        <strain evidence="7">UCB-OBI-ISO-001</strain>
        <tissue evidence="7">Gonad</tissue>
    </source>
</reference>
<dbReference type="AlphaFoldDB" id="A0A0L8G2A1"/>
<protein>
    <recommendedName>
        <fullName evidence="4">Carbonic anhydrase</fullName>
        <ecNumber evidence="4">4.2.1.1</ecNumber>
    </recommendedName>
</protein>
<dbReference type="PROSITE" id="PS51144">
    <property type="entry name" value="ALPHA_CA_2"/>
    <property type="match status" value="1"/>
</dbReference>
<feature type="compositionally biased region" description="Basic and acidic residues" evidence="5">
    <location>
        <begin position="170"/>
        <end position="182"/>
    </location>
</feature>
<evidence type="ECO:0000256" key="4">
    <source>
        <dbReference type="RuleBase" id="RU367011"/>
    </source>
</evidence>
<feature type="region of interest" description="Disordered" evidence="5">
    <location>
        <begin position="170"/>
        <end position="193"/>
    </location>
</feature>
<dbReference type="InterPro" id="IPR001148">
    <property type="entry name" value="CA_dom"/>
</dbReference>
<name>A0A0L8G2A1_OCTBM</name>
<dbReference type="OrthoDB" id="429145at2759"/>
<dbReference type="PROSITE" id="PS00162">
    <property type="entry name" value="ALPHA_CA_1"/>
    <property type="match status" value="1"/>
</dbReference>
<proteinExistence type="inferred from homology"/>
<evidence type="ECO:0000256" key="3">
    <source>
        <dbReference type="ARBA" id="ARBA00022833"/>
    </source>
</evidence>
<dbReference type="Gene3D" id="3.10.200.10">
    <property type="entry name" value="Alpha carbonic anhydrase"/>
    <property type="match status" value="2"/>
</dbReference>
<dbReference type="STRING" id="37653.A0A0L8G2A1"/>
<dbReference type="GO" id="GO:0004089">
    <property type="term" value="F:carbonate dehydratase activity"/>
    <property type="evidence" value="ECO:0007669"/>
    <property type="project" value="UniProtKB-UniRule"/>
</dbReference>
<dbReference type="CDD" id="cd00326">
    <property type="entry name" value="alpha_CA"/>
    <property type="match status" value="1"/>
</dbReference>
<dbReference type="Pfam" id="PF00194">
    <property type="entry name" value="Carb_anhydrase"/>
    <property type="match status" value="2"/>
</dbReference>
<dbReference type="EC" id="4.2.1.1" evidence="4"/>
<dbReference type="PANTHER" id="PTHR18952">
    <property type="entry name" value="CARBONIC ANHYDRASE"/>
    <property type="match status" value="1"/>
</dbReference>
<dbReference type="GO" id="GO:0008270">
    <property type="term" value="F:zinc ion binding"/>
    <property type="evidence" value="ECO:0007669"/>
    <property type="project" value="UniProtKB-UniRule"/>
</dbReference>
<dbReference type="SMART" id="SM01057">
    <property type="entry name" value="Carb_anhydrase"/>
    <property type="match status" value="1"/>
</dbReference>
<feature type="domain" description="Alpha-carbonic anhydrase" evidence="6">
    <location>
        <begin position="364"/>
        <end position="627"/>
    </location>
</feature>
<dbReference type="InterPro" id="IPR023561">
    <property type="entry name" value="Carbonic_anhydrase_a-class"/>
</dbReference>
<keyword evidence="2 4" id="KW-0479">Metal-binding</keyword>
<comment type="similarity">
    <text evidence="1 4">Belongs to the alpha-carbonic anhydrase family.</text>
</comment>
<dbReference type="EMBL" id="KQ424354">
    <property type="protein sequence ID" value="KOF71131.1"/>
    <property type="molecule type" value="Genomic_DNA"/>
</dbReference>
<evidence type="ECO:0000256" key="5">
    <source>
        <dbReference type="SAM" id="MobiDB-lite"/>
    </source>
</evidence>
<comment type="function">
    <text evidence="4">Reversible hydration of carbon dioxide.</text>
</comment>
<evidence type="ECO:0000256" key="2">
    <source>
        <dbReference type="ARBA" id="ARBA00022723"/>
    </source>
</evidence>
<evidence type="ECO:0000259" key="6">
    <source>
        <dbReference type="PROSITE" id="PS51144"/>
    </source>
</evidence>
<organism evidence="7">
    <name type="scientific">Octopus bimaculoides</name>
    <name type="common">California two-spotted octopus</name>
    <dbReference type="NCBI Taxonomy" id="37653"/>
    <lineage>
        <taxon>Eukaryota</taxon>
        <taxon>Metazoa</taxon>
        <taxon>Spiralia</taxon>
        <taxon>Lophotrochozoa</taxon>
        <taxon>Mollusca</taxon>
        <taxon>Cephalopoda</taxon>
        <taxon>Coleoidea</taxon>
        <taxon>Octopodiformes</taxon>
        <taxon>Octopoda</taxon>
        <taxon>Incirrata</taxon>
        <taxon>Octopodidae</taxon>
        <taxon>Octopus</taxon>
    </lineage>
</organism>
<dbReference type="InterPro" id="IPR018338">
    <property type="entry name" value="Carbonic_anhydrase_a-class_CS"/>
</dbReference>
<evidence type="ECO:0000313" key="7">
    <source>
        <dbReference type="EMBL" id="KOF71131.1"/>
    </source>
</evidence>
<gene>
    <name evidence="7" type="ORF">OCBIM_22001551mg</name>
</gene>
<dbReference type="GO" id="GO:0005737">
    <property type="term" value="C:cytoplasm"/>
    <property type="evidence" value="ECO:0007669"/>
    <property type="project" value="TreeGrafter"/>
</dbReference>
<accession>A0A0L8G2A1</accession>
<evidence type="ECO:0000256" key="1">
    <source>
        <dbReference type="ARBA" id="ARBA00010718"/>
    </source>
</evidence>
<keyword evidence="3 4" id="KW-0862">Zinc</keyword>
<comment type="catalytic activity">
    <reaction evidence="4">
        <text>hydrogencarbonate + H(+) = CO2 + H2O</text>
        <dbReference type="Rhea" id="RHEA:10748"/>
        <dbReference type="ChEBI" id="CHEBI:15377"/>
        <dbReference type="ChEBI" id="CHEBI:15378"/>
        <dbReference type="ChEBI" id="CHEBI:16526"/>
        <dbReference type="ChEBI" id="CHEBI:17544"/>
        <dbReference type="EC" id="4.2.1.1"/>
    </reaction>
</comment>
<dbReference type="InterPro" id="IPR036398">
    <property type="entry name" value="CA_dom_sf"/>
</dbReference>
<sequence length="627" mass="70358">MITAAEIKQATDKIKSGKAAGNNNIAFELVNALGSFGVEKLTEIANHVYNSGDVPEEMLESIFITLPKKSGTIDQKALRKIKTIAGLQLEERNYDTLRYADDMALFVNTEEKLQGFINIVTEEKSTGTRMSLDGEWNRDRAAGQFHISEKLDNIGWKDDGMECYMVETDGKKSERKAENEDARLDEEEIERADRERPGTIEAIRTLDYRLDITLDPDENSYNYLTKNIRCLQHGPSVAPAWFQHGPSMAPVWPQHGRRLMTETSPSVWARDYPKAAGQKQSPVNIETGSAKAVKHKYALKADYSPEPNMSCVNNGLTFVATINGDNYTPDEKPMSFENRLTLFIIVSTIFEEIDKPCLYVYHEGFYMYGEECMSCTQVCEWFNRFQDGRKNVDIDERSKRPATSKTEKNIAGVRVAVRGNRRITIRELSEDSRLVMVQFGITEDLVISGGPLDTTSYKLASFHFHWGSNDFQGSEHTINSQAYPAELHLVHWNYNKYATFPDAAAANDGLSVLGVMLKVGEPNAALQQVCDAMKKVTSAGSNFVMTSDFDLPGLVPGDVNKFYTYPGSLTTPPCHESVTWIVCQETIGCSKEQLSILRSLKNNDNNHLVDNFRPVMPLGDRTICCSD</sequence>